<keyword evidence="2" id="KW-1185">Reference proteome</keyword>
<dbReference type="Proteomes" id="UP000697927">
    <property type="component" value="Unassembled WGS sequence"/>
</dbReference>
<reference evidence="1 2" key="1">
    <citation type="journal article" date="2020" name="Microorganisms">
        <title>Polyphasic Characterisation of Cedecea colo sp. nov., a New Enteric Bacterium Isolated from the Koala Hindgut.</title>
        <authorList>
            <person name="Boath J.M."/>
            <person name="Dakhal S."/>
            <person name="Van T.T.H."/>
            <person name="Moore R.J."/>
            <person name="Dekiwadia C."/>
            <person name="Macreadie I.G."/>
        </authorList>
    </citation>
    <scope>NUCLEOTIDE SEQUENCE [LARGE SCALE GENOMIC DNA]</scope>
    <source>
        <strain evidence="1 2">ZA</strain>
    </source>
</reference>
<proteinExistence type="predicted"/>
<gene>
    <name evidence="1" type="ORF">E2L00_14230</name>
</gene>
<name>A0ABX0VPQ7_9ENTR</name>
<evidence type="ECO:0000313" key="2">
    <source>
        <dbReference type="Proteomes" id="UP000697927"/>
    </source>
</evidence>
<dbReference type="Pfam" id="PF10713">
    <property type="entry name" value="DUF2509"/>
    <property type="match status" value="1"/>
</dbReference>
<dbReference type="EMBL" id="SOYS01000006">
    <property type="protein sequence ID" value="NIY48629.1"/>
    <property type="molecule type" value="Genomic_DNA"/>
</dbReference>
<evidence type="ECO:0000313" key="1">
    <source>
        <dbReference type="EMBL" id="NIY48629.1"/>
    </source>
</evidence>
<organism evidence="1 2">
    <name type="scientific">Cedecea colo</name>
    <dbReference type="NCBI Taxonomy" id="2552946"/>
    <lineage>
        <taxon>Bacteria</taxon>
        <taxon>Pseudomonadati</taxon>
        <taxon>Pseudomonadota</taxon>
        <taxon>Gammaproteobacteria</taxon>
        <taxon>Enterobacterales</taxon>
        <taxon>Enterobacteriaceae</taxon>
        <taxon>Cedecea</taxon>
    </lineage>
</organism>
<protein>
    <submittedName>
        <fullName evidence="1">DUF2509 family protein</fullName>
    </submittedName>
</protein>
<sequence>MKRHQRGSSSLAFVLLLFSLGMLMLNGLQQQLDQQQKSVASEINLLKQYAGAASALAWGGQQRWQATRQWRCQQHEQEWRACLLLTDKGEMLMAAQKLSEADKKPVTLWRWGNLEDSRWHAEPHSWLDFCPFREAVRCQLPQ</sequence>
<comment type="caution">
    <text evidence="1">The sequence shown here is derived from an EMBL/GenBank/DDBJ whole genome shotgun (WGS) entry which is preliminary data.</text>
</comment>
<dbReference type="RefSeq" id="WP_167612653.1">
    <property type="nucleotide sequence ID" value="NZ_SOYS01000006.1"/>
</dbReference>
<accession>A0ABX0VPQ7</accession>
<dbReference type="InterPro" id="IPR019652">
    <property type="entry name" value="DUF2509"/>
</dbReference>